<comment type="caution">
    <text evidence="2">The sequence shown here is derived from an EMBL/GenBank/DDBJ whole genome shotgun (WGS) entry which is preliminary data.</text>
</comment>
<dbReference type="Proteomes" id="UP000647183">
    <property type="component" value="Unassembled WGS sequence"/>
</dbReference>
<protein>
    <recommendedName>
        <fullName evidence="4">ABC transporter substrate-binding protein</fullName>
    </recommendedName>
</protein>
<organism evidence="2 3">
    <name type="scientific">Luteimonas colneyensis</name>
    <dbReference type="NCBI Taxonomy" id="2762230"/>
    <lineage>
        <taxon>Bacteria</taxon>
        <taxon>Pseudomonadati</taxon>
        <taxon>Pseudomonadota</taxon>
        <taxon>Gammaproteobacteria</taxon>
        <taxon>Lysobacterales</taxon>
        <taxon>Lysobacteraceae</taxon>
        <taxon>Luteimonas</taxon>
    </lineage>
</organism>
<keyword evidence="3" id="KW-1185">Reference proteome</keyword>
<feature type="chain" id="PRO_5046776574" description="ABC transporter substrate-binding protein" evidence="1">
    <location>
        <begin position="23"/>
        <end position="443"/>
    </location>
</feature>
<accession>A0ABR8UFK5</accession>
<gene>
    <name evidence="2" type="ORF">H9645_01030</name>
</gene>
<proteinExistence type="predicted"/>
<evidence type="ECO:0000313" key="2">
    <source>
        <dbReference type="EMBL" id="MBD7986610.1"/>
    </source>
</evidence>
<evidence type="ECO:0000256" key="1">
    <source>
        <dbReference type="SAM" id="SignalP"/>
    </source>
</evidence>
<keyword evidence="1" id="KW-0732">Signal</keyword>
<dbReference type="EMBL" id="JACSQJ010000001">
    <property type="protein sequence ID" value="MBD7986610.1"/>
    <property type="molecule type" value="Genomic_DNA"/>
</dbReference>
<dbReference type="Gene3D" id="2.60.120.380">
    <property type="match status" value="4"/>
</dbReference>
<name>A0ABR8UFK5_9GAMM</name>
<evidence type="ECO:0008006" key="4">
    <source>
        <dbReference type="Google" id="ProtNLM"/>
    </source>
</evidence>
<sequence>MAPRSTALTLAIFAMFSGMATAATPTSPLAVGQPVRGEITSADAMNWRDGSRSELYAISLAADEGVRFEVTGPLDAQLSLFRDGELVQASAEGPDDASLAVRAPRAGRYVLAVSGRDASAYGPYTLSATAMQVYAGGELAPGATITDWAQSPRTIPLRITEPGMYRIRMASDDFDTVLSLEGEGVSLRSDDSEGSNSMLTTQLAPGTYRLRASGFQDSIDGQYELSVASHALPEGVGPAVDGELVPGRAITALYQGQPVTYRLRLDGRQLLELDMRSSEIDSGLVLHGSGVELEDDDSGEQLDARIATVLEAGEYTVRASAFDAGAGVFTLSATLSDVPADAGGGALRVGQPRDARLIAGASDRYTFSIPRAGDHLVEMSGGEGIDSHLRLFRDGEEIASDDDGGGGLDARIEQHLPAGDYVLEASSLGGGEGGRYRVGVRRR</sequence>
<dbReference type="RefSeq" id="WP_191727878.1">
    <property type="nucleotide sequence ID" value="NZ_JACSQJ010000001.1"/>
</dbReference>
<feature type="signal peptide" evidence="1">
    <location>
        <begin position="1"/>
        <end position="22"/>
    </location>
</feature>
<evidence type="ECO:0000313" key="3">
    <source>
        <dbReference type="Proteomes" id="UP000647183"/>
    </source>
</evidence>
<reference evidence="2 3" key="1">
    <citation type="submission" date="2020-08" db="EMBL/GenBank/DDBJ databases">
        <title>A Genomic Blueprint of the Chicken Gut Microbiome.</title>
        <authorList>
            <person name="Gilroy R."/>
            <person name="Ravi A."/>
            <person name="Getino M."/>
            <person name="Pursley I."/>
            <person name="Horton D.L."/>
            <person name="Alikhan N.-F."/>
            <person name="Baker D."/>
            <person name="Gharbi K."/>
            <person name="Hall N."/>
            <person name="Watson M."/>
            <person name="Adriaenssens E.M."/>
            <person name="Foster-Nyarko E."/>
            <person name="Jarju S."/>
            <person name="Secka A."/>
            <person name="Antonio M."/>
            <person name="Oren A."/>
            <person name="Chaudhuri R."/>
            <person name="La Ragione R.M."/>
            <person name="Hildebrand F."/>
            <person name="Pallen M.J."/>
        </authorList>
    </citation>
    <scope>NUCLEOTIDE SEQUENCE [LARGE SCALE GENOMIC DNA]</scope>
    <source>
        <strain evidence="2 3">Sa2BVA3</strain>
    </source>
</reference>